<evidence type="ECO:0000313" key="2">
    <source>
        <dbReference type="EMBL" id="CAE8590898.1"/>
    </source>
</evidence>
<comment type="caution">
    <text evidence="2">The sequence shown here is derived from an EMBL/GenBank/DDBJ whole genome shotgun (WGS) entry which is preliminary data.</text>
</comment>
<reference evidence="2" key="1">
    <citation type="submission" date="2021-02" db="EMBL/GenBank/DDBJ databases">
        <authorList>
            <person name="Dougan E. K."/>
            <person name="Rhodes N."/>
            <person name="Thang M."/>
            <person name="Chan C."/>
        </authorList>
    </citation>
    <scope>NUCLEOTIDE SEQUENCE</scope>
</reference>
<feature type="region of interest" description="Disordered" evidence="1">
    <location>
        <begin position="1"/>
        <end position="229"/>
    </location>
</feature>
<feature type="compositionally biased region" description="Low complexity" evidence="1">
    <location>
        <begin position="290"/>
        <end position="317"/>
    </location>
</feature>
<keyword evidence="3" id="KW-1185">Reference proteome</keyword>
<feature type="compositionally biased region" description="Low complexity" evidence="1">
    <location>
        <begin position="1"/>
        <end position="22"/>
    </location>
</feature>
<dbReference type="EMBL" id="CAJNNV010004540">
    <property type="protein sequence ID" value="CAE8590898.1"/>
    <property type="molecule type" value="Genomic_DNA"/>
</dbReference>
<feature type="compositionally biased region" description="Acidic residues" evidence="1">
    <location>
        <begin position="146"/>
        <end position="169"/>
    </location>
</feature>
<evidence type="ECO:0000256" key="1">
    <source>
        <dbReference type="SAM" id="MobiDB-lite"/>
    </source>
</evidence>
<name>A0A813DNY9_POLGL</name>
<feature type="compositionally biased region" description="Polar residues" evidence="1">
    <location>
        <begin position="416"/>
        <end position="426"/>
    </location>
</feature>
<accession>A0A813DNY9</accession>
<feature type="non-terminal residue" evidence="2">
    <location>
        <position position="1"/>
    </location>
</feature>
<dbReference type="Proteomes" id="UP000654075">
    <property type="component" value="Unassembled WGS sequence"/>
</dbReference>
<feature type="compositionally biased region" description="Pro residues" evidence="1">
    <location>
        <begin position="275"/>
        <end position="285"/>
    </location>
</feature>
<protein>
    <submittedName>
        <fullName evidence="2">Uncharacterized protein</fullName>
    </submittedName>
</protein>
<feature type="compositionally biased region" description="Low complexity" evidence="1">
    <location>
        <begin position="78"/>
        <end position="98"/>
    </location>
</feature>
<feature type="compositionally biased region" description="Polar residues" evidence="1">
    <location>
        <begin position="212"/>
        <end position="222"/>
    </location>
</feature>
<feature type="region of interest" description="Disordered" evidence="1">
    <location>
        <begin position="242"/>
        <end position="351"/>
    </location>
</feature>
<gene>
    <name evidence="2" type="ORF">PGLA1383_LOCUS9605</name>
</gene>
<dbReference type="AlphaFoldDB" id="A0A813DNY9"/>
<evidence type="ECO:0000313" key="3">
    <source>
        <dbReference type="Proteomes" id="UP000654075"/>
    </source>
</evidence>
<feature type="non-terminal residue" evidence="2">
    <location>
        <position position="426"/>
    </location>
</feature>
<sequence>GAAPAQGSAAPPPVSSEAAGGASRRDRTRASRLLMRMWPRSAPPSRAQQAERSASKDSAGQRLSTPRGPGRPPQVRSPPAGAAPDAFAPTVGAGAGLRRPPRPAVGGGGGGSRHGAWSARAAADSVPAAEVGGKEGRQAKQSPPDESYEEEEADETNSLEPDAEPDAEPGEVSGASWTSTPPSRRKSQPWGQKPSSPVPEIHLKKLRRLSKQKMQSSASSGSIGRPCGSPVEVAAAAEAAAAAAVSSDGRPWWERLQGKAQVSREGPQRVTRRPSVPPSPAPAPPEPDEAFAAPHMSAAEVLAAAAASARSMISGSSRPKPLLRGTGAQSARASTARPEPQPPLAKPCDEDSFIYDDEQSCQAMPEPPIFFGVDSDDEGAFVSSSMGRSLFGAEPLQSRTPAMPQVPFSAAETERQSSSWAQNVLG</sequence>
<feature type="compositionally biased region" description="Low complexity" evidence="1">
    <location>
        <begin position="114"/>
        <end position="131"/>
    </location>
</feature>
<feature type="region of interest" description="Disordered" evidence="1">
    <location>
        <begin position="394"/>
        <end position="426"/>
    </location>
</feature>
<proteinExistence type="predicted"/>
<organism evidence="2 3">
    <name type="scientific">Polarella glacialis</name>
    <name type="common">Dinoflagellate</name>
    <dbReference type="NCBI Taxonomy" id="89957"/>
    <lineage>
        <taxon>Eukaryota</taxon>
        <taxon>Sar</taxon>
        <taxon>Alveolata</taxon>
        <taxon>Dinophyceae</taxon>
        <taxon>Suessiales</taxon>
        <taxon>Suessiaceae</taxon>
        <taxon>Polarella</taxon>
    </lineage>
</organism>
<feature type="compositionally biased region" description="Polar residues" evidence="1">
    <location>
        <begin position="46"/>
        <end position="64"/>
    </location>
</feature>